<organism evidence="2 3">
    <name type="scientific">Phytophthora infestans</name>
    <name type="common">Potato late blight agent</name>
    <name type="synonym">Botrytis infestans</name>
    <dbReference type="NCBI Taxonomy" id="4787"/>
    <lineage>
        <taxon>Eukaryota</taxon>
        <taxon>Sar</taxon>
        <taxon>Stramenopiles</taxon>
        <taxon>Oomycota</taxon>
        <taxon>Peronosporomycetes</taxon>
        <taxon>Peronosporales</taxon>
        <taxon>Peronosporaceae</taxon>
        <taxon>Phytophthora</taxon>
    </lineage>
</organism>
<evidence type="ECO:0000313" key="3">
    <source>
        <dbReference type="Proteomes" id="UP000704712"/>
    </source>
</evidence>
<evidence type="ECO:0000256" key="1">
    <source>
        <dbReference type="SAM" id="MobiDB-lite"/>
    </source>
</evidence>
<feature type="compositionally biased region" description="Low complexity" evidence="1">
    <location>
        <begin position="1"/>
        <end position="13"/>
    </location>
</feature>
<dbReference type="Proteomes" id="UP000704712">
    <property type="component" value="Unassembled WGS sequence"/>
</dbReference>
<protein>
    <submittedName>
        <fullName evidence="2">Uncharacterized protein</fullName>
    </submittedName>
</protein>
<accession>A0A8S9U8E2</accession>
<gene>
    <name evidence="2" type="ORF">GN958_ATG14030</name>
</gene>
<comment type="caution">
    <text evidence="2">The sequence shown here is derived from an EMBL/GenBank/DDBJ whole genome shotgun (WGS) entry which is preliminary data.</text>
</comment>
<evidence type="ECO:0000313" key="2">
    <source>
        <dbReference type="EMBL" id="KAF4136760.1"/>
    </source>
</evidence>
<name>A0A8S9U8E2_PHYIN</name>
<dbReference type="EMBL" id="JAACNO010001900">
    <property type="protein sequence ID" value="KAF4136760.1"/>
    <property type="molecule type" value="Genomic_DNA"/>
</dbReference>
<proteinExistence type="predicted"/>
<dbReference type="AlphaFoldDB" id="A0A8S9U8E2"/>
<feature type="region of interest" description="Disordered" evidence="1">
    <location>
        <begin position="1"/>
        <end position="20"/>
    </location>
</feature>
<reference evidence="2" key="1">
    <citation type="submission" date="2020-03" db="EMBL/GenBank/DDBJ databases">
        <title>Hybrid Assembly of Korean Phytophthora infestans isolates.</title>
        <authorList>
            <person name="Prokchorchik M."/>
            <person name="Lee Y."/>
            <person name="Seo J."/>
            <person name="Cho J.-H."/>
            <person name="Park Y.-E."/>
            <person name="Jang D.-C."/>
            <person name="Im J.-S."/>
            <person name="Choi J.-G."/>
            <person name="Park H.-J."/>
            <person name="Lee G.-B."/>
            <person name="Lee Y.-G."/>
            <person name="Hong S.-Y."/>
            <person name="Cho K."/>
            <person name="Sohn K.H."/>
        </authorList>
    </citation>
    <scope>NUCLEOTIDE SEQUENCE</scope>
    <source>
        <strain evidence="2">KR_2_A2</strain>
    </source>
</reference>
<sequence>MDKSKSISGSKSSQDGLTCLYPSKRCDNPRGVKRSGELHSFCEFHRNKANYNQRRLEHKRKYQQQALHQAGSRPAKLFHGIPTPMPSHQLSDNVNALASPSSTLDPDELWILQELLDVKHVSKDNADRAD</sequence>